<name>A0A5C3L7C5_COPMA</name>
<feature type="transmembrane region" description="Helical" evidence="1">
    <location>
        <begin position="109"/>
        <end position="129"/>
    </location>
</feature>
<dbReference type="EMBL" id="ML210155">
    <property type="protein sequence ID" value="TFK28552.1"/>
    <property type="molecule type" value="Genomic_DNA"/>
</dbReference>
<keyword evidence="1" id="KW-1133">Transmembrane helix</keyword>
<evidence type="ECO:0000256" key="1">
    <source>
        <dbReference type="SAM" id="Phobius"/>
    </source>
</evidence>
<protein>
    <submittedName>
        <fullName evidence="2">Uncharacterized protein</fullName>
    </submittedName>
</protein>
<reference evidence="2 3" key="1">
    <citation type="journal article" date="2019" name="Nat. Ecol. Evol.">
        <title>Megaphylogeny resolves global patterns of mushroom evolution.</title>
        <authorList>
            <person name="Varga T."/>
            <person name="Krizsan K."/>
            <person name="Foldi C."/>
            <person name="Dima B."/>
            <person name="Sanchez-Garcia M."/>
            <person name="Sanchez-Ramirez S."/>
            <person name="Szollosi G.J."/>
            <person name="Szarkandi J.G."/>
            <person name="Papp V."/>
            <person name="Albert L."/>
            <person name="Andreopoulos W."/>
            <person name="Angelini C."/>
            <person name="Antonin V."/>
            <person name="Barry K.W."/>
            <person name="Bougher N.L."/>
            <person name="Buchanan P."/>
            <person name="Buyck B."/>
            <person name="Bense V."/>
            <person name="Catcheside P."/>
            <person name="Chovatia M."/>
            <person name="Cooper J."/>
            <person name="Damon W."/>
            <person name="Desjardin D."/>
            <person name="Finy P."/>
            <person name="Geml J."/>
            <person name="Haridas S."/>
            <person name="Hughes K."/>
            <person name="Justo A."/>
            <person name="Karasinski D."/>
            <person name="Kautmanova I."/>
            <person name="Kiss B."/>
            <person name="Kocsube S."/>
            <person name="Kotiranta H."/>
            <person name="LaButti K.M."/>
            <person name="Lechner B.E."/>
            <person name="Liimatainen K."/>
            <person name="Lipzen A."/>
            <person name="Lukacs Z."/>
            <person name="Mihaltcheva S."/>
            <person name="Morgado L.N."/>
            <person name="Niskanen T."/>
            <person name="Noordeloos M.E."/>
            <person name="Ohm R.A."/>
            <person name="Ortiz-Santana B."/>
            <person name="Ovrebo C."/>
            <person name="Racz N."/>
            <person name="Riley R."/>
            <person name="Savchenko A."/>
            <person name="Shiryaev A."/>
            <person name="Soop K."/>
            <person name="Spirin V."/>
            <person name="Szebenyi C."/>
            <person name="Tomsovsky M."/>
            <person name="Tulloss R.E."/>
            <person name="Uehling J."/>
            <person name="Grigoriev I.V."/>
            <person name="Vagvolgyi C."/>
            <person name="Papp T."/>
            <person name="Martin F.M."/>
            <person name="Miettinen O."/>
            <person name="Hibbett D.S."/>
            <person name="Nagy L.G."/>
        </authorList>
    </citation>
    <scope>NUCLEOTIDE SEQUENCE [LARGE SCALE GENOMIC DNA]</scope>
    <source>
        <strain evidence="2 3">CBS 121175</strain>
    </source>
</reference>
<accession>A0A5C3L7C5</accession>
<feature type="transmembrane region" description="Helical" evidence="1">
    <location>
        <begin position="59"/>
        <end position="82"/>
    </location>
</feature>
<dbReference type="AlphaFoldDB" id="A0A5C3L7C5"/>
<dbReference type="Proteomes" id="UP000307440">
    <property type="component" value="Unassembled WGS sequence"/>
</dbReference>
<evidence type="ECO:0000313" key="2">
    <source>
        <dbReference type="EMBL" id="TFK28552.1"/>
    </source>
</evidence>
<dbReference type="OrthoDB" id="2675435at2759"/>
<sequence length="251" mass="27810">MPFVYAPLTVFLGLQENPSLLGCKIMFTISSVLVAMNMMFAEAIMFIRLHAIGGHGRVLGAWLLFQFVGVHVSVFVFVSLFLRSVNFIKSPMRSVHGCLPHWFDTKTLFVVFVLIVASQLTIMILSAWIGVRKYRNSTSSVLTVFYRDGLFYFISLAAVTVGNMIFDQVAPPALSFMLSIPQGVLHSILSCRLILHLYEFAQRELYGSSAEKTKTALEFVHNSPTTTVDAVLESRDVDGNSRSSGVAGSRV</sequence>
<keyword evidence="1" id="KW-0472">Membrane</keyword>
<organism evidence="2 3">
    <name type="scientific">Coprinopsis marcescibilis</name>
    <name type="common">Agaric fungus</name>
    <name type="synonym">Psathyrella marcescibilis</name>
    <dbReference type="NCBI Taxonomy" id="230819"/>
    <lineage>
        <taxon>Eukaryota</taxon>
        <taxon>Fungi</taxon>
        <taxon>Dikarya</taxon>
        <taxon>Basidiomycota</taxon>
        <taxon>Agaricomycotina</taxon>
        <taxon>Agaricomycetes</taxon>
        <taxon>Agaricomycetidae</taxon>
        <taxon>Agaricales</taxon>
        <taxon>Agaricineae</taxon>
        <taxon>Psathyrellaceae</taxon>
        <taxon>Coprinopsis</taxon>
    </lineage>
</organism>
<keyword evidence="3" id="KW-1185">Reference proteome</keyword>
<keyword evidence="1" id="KW-0812">Transmembrane</keyword>
<gene>
    <name evidence="2" type="ORF">FA15DRAFT_665259</name>
</gene>
<dbReference type="STRING" id="230819.A0A5C3L7C5"/>
<proteinExistence type="predicted"/>
<feature type="transmembrane region" description="Helical" evidence="1">
    <location>
        <begin position="149"/>
        <end position="166"/>
    </location>
</feature>
<evidence type="ECO:0000313" key="3">
    <source>
        <dbReference type="Proteomes" id="UP000307440"/>
    </source>
</evidence>
<feature type="transmembrane region" description="Helical" evidence="1">
    <location>
        <begin position="25"/>
        <end position="47"/>
    </location>
</feature>